<dbReference type="InterPro" id="IPR036890">
    <property type="entry name" value="HATPase_C_sf"/>
</dbReference>
<feature type="transmembrane region" description="Helical" evidence="7">
    <location>
        <begin position="268"/>
        <end position="290"/>
    </location>
</feature>
<dbReference type="PROSITE" id="PS50109">
    <property type="entry name" value="HIS_KIN"/>
    <property type="match status" value="1"/>
</dbReference>
<proteinExistence type="predicted"/>
<dbReference type="InterPro" id="IPR000014">
    <property type="entry name" value="PAS"/>
</dbReference>
<evidence type="ECO:0000256" key="3">
    <source>
        <dbReference type="ARBA" id="ARBA00022553"/>
    </source>
</evidence>
<sequence>MRKRAPLAVMGAVAAFMVCEPVPGTDQGAALAAAAEPLRVGIAPDYPPFTVLDGHDQPAGFAMDLVDAVSGVMDREVAIRTRPWHALLRDMRAGRLDVLPVVGISPTRATYLDFTIPVATGQGAVFVADGGPALRGEADLAGLRIGVMREEIVHDRARGRAWSTALVPFPGLEGAFRCLAERRCDAVVAPRLQGVMLARRLGLSEVIRPADLVLEDFALDYAMAVRKGDYALLARLNDGLAVVLADGTLRRLNARWLPPVHADPGVPLLPVLLAGGAGLLLFGTVVAVLVRRQRNLHRVATRRHQDLRRERERRRSADAEAAAILRVLPDMVLRLDADGRYVSGHDPGGLAGMPVEDMLGQVIEEVLPEDIAVRLRVSLALVADTGDIQTLDYDLTLPEVGHRWFQARLAPFSTGGAVMVVRDVTAARRRADQLARAAAAIASASAAKSRFLATMSHELRTPLNAIIGFSQMMDEEVFGPLGASQYQGYARDIQSAGQSLLTLISGVMDMAQVESGRMILTETEVDLGAVAAHRVALARPGAVAIDARVDMEPPAAPVIVRADAGLVQRMVESLVSNAVRFSPGGSVRVAVGRLESGASEVVVADTGMGMTEDQLAHLGEPFYQASPLVARDSGGFGLGVTLVREMIALHGGELRYDSRPGAGTMARLLFPPERSVTVAPDGRHLRVVH</sequence>
<dbReference type="Gene3D" id="1.10.287.130">
    <property type="match status" value="1"/>
</dbReference>
<dbReference type="CDD" id="cd00075">
    <property type="entry name" value="HATPase"/>
    <property type="match status" value="1"/>
</dbReference>
<evidence type="ECO:0000256" key="1">
    <source>
        <dbReference type="ARBA" id="ARBA00000085"/>
    </source>
</evidence>
<dbReference type="InterPro" id="IPR013656">
    <property type="entry name" value="PAS_4"/>
</dbReference>
<dbReference type="Pfam" id="PF02518">
    <property type="entry name" value="HATPase_c"/>
    <property type="match status" value="1"/>
</dbReference>
<dbReference type="AlphaFoldDB" id="A0A7W6WB74"/>
<dbReference type="EC" id="2.7.13.3" evidence="2"/>
<reference evidence="9 10" key="1">
    <citation type="submission" date="2020-08" db="EMBL/GenBank/DDBJ databases">
        <title>Genome sequencing of Purple Non-Sulfur Bacteria from various extreme environments.</title>
        <authorList>
            <person name="Mayer M."/>
        </authorList>
    </citation>
    <scope>NUCLEOTIDE SEQUENCE [LARGE SCALE GENOMIC DNA]</scope>
    <source>
        <strain evidence="9 10">JA131</strain>
    </source>
</reference>
<keyword evidence="4" id="KW-0808">Transferase</keyword>
<keyword evidence="5 9" id="KW-0418">Kinase</keyword>
<dbReference type="InterPro" id="IPR001638">
    <property type="entry name" value="Solute-binding_3/MltF_N"/>
</dbReference>
<protein>
    <recommendedName>
        <fullName evidence="2">histidine kinase</fullName>
        <ecNumber evidence="2">2.7.13.3</ecNumber>
    </recommendedName>
</protein>
<dbReference type="CDD" id="cd13704">
    <property type="entry name" value="PBP2_HisK"/>
    <property type="match status" value="1"/>
</dbReference>
<dbReference type="InterPro" id="IPR003661">
    <property type="entry name" value="HisK_dim/P_dom"/>
</dbReference>
<dbReference type="PANTHER" id="PTHR43711">
    <property type="entry name" value="TWO-COMPONENT HISTIDINE KINASE"/>
    <property type="match status" value="1"/>
</dbReference>
<dbReference type="InterPro" id="IPR036097">
    <property type="entry name" value="HisK_dim/P_sf"/>
</dbReference>
<keyword evidence="3" id="KW-0597">Phosphoprotein</keyword>
<dbReference type="SMART" id="SM00062">
    <property type="entry name" value="PBPb"/>
    <property type="match status" value="1"/>
</dbReference>
<dbReference type="Pfam" id="PF00512">
    <property type="entry name" value="HisKA"/>
    <property type="match status" value="1"/>
</dbReference>
<dbReference type="SUPFAM" id="SSF53850">
    <property type="entry name" value="Periplasmic binding protein-like II"/>
    <property type="match status" value="1"/>
</dbReference>
<evidence type="ECO:0000256" key="6">
    <source>
        <dbReference type="ARBA" id="ARBA00023012"/>
    </source>
</evidence>
<dbReference type="Gene3D" id="3.30.450.20">
    <property type="entry name" value="PAS domain"/>
    <property type="match status" value="1"/>
</dbReference>
<dbReference type="InterPro" id="IPR035965">
    <property type="entry name" value="PAS-like_dom_sf"/>
</dbReference>
<gene>
    <name evidence="9" type="ORF">GGD89_002868</name>
</gene>
<dbReference type="SMART" id="SM00388">
    <property type="entry name" value="HisKA"/>
    <property type="match status" value="1"/>
</dbReference>
<dbReference type="CDD" id="cd00082">
    <property type="entry name" value="HisKA"/>
    <property type="match status" value="1"/>
</dbReference>
<dbReference type="SUPFAM" id="SSF55874">
    <property type="entry name" value="ATPase domain of HSP90 chaperone/DNA topoisomerase II/histidine kinase"/>
    <property type="match status" value="1"/>
</dbReference>
<evidence type="ECO:0000313" key="9">
    <source>
        <dbReference type="EMBL" id="MBB4267227.1"/>
    </source>
</evidence>
<dbReference type="Pfam" id="PF08448">
    <property type="entry name" value="PAS_4"/>
    <property type="match status" value="1"/>
</dbReference>
<dbReference type="Pfam" id="PF00497">
    <property type="entry name" value="SBP_bac_3"/>
    <property type="match status" value="1"/>
</dbReference>
<keyword evidence="7" id="KW-0472">Membrane</keyword>
<comment type="caution">
    <text evidence="9">The sequence shown here is derived from an EMBL/GenBank/DDBJ whole genome shotgun (WGS) entry which is preliminary data.</text>
</comment>
<organism evidence="9 10">
    <name type="scientific">Roseospira visakhapatnamensis</name>
    <dbReference type="NCBI Taxonomy" id="390880"/>
    <lineage>
        <taxon>Bacteria</taxon>
        <taxon>Pseudomonadati</taxon>
        <taxon>Pseudomonadota</taxon>
        <taxon>Alphaproteobacteria</taxon>
        <taxon>Rhodospirillales</taxon>
        <taxon>Rhodospirillaceae</taxon>
        <taxon>Roseospira</taxon>
    </lineage>
</organism>
<evidence type="ECO:0000256" key="2">
    <source>
        <dbReference type="ARBA" id="ARBA00012438"/>
    </source>
</evidence>
<dbReference type="Proteomes" id="UP000554286">
    <property type="component" value="Unassembled WGS sequence"/>
</dbReference>
<keyword evidence="7" id="KW-0812">Transmembrane</keyword>
<evidence type="ECO:0000256" key="5">
    <source>
        <dbReference type="ARBA" id="ARBA00022777"/>
    </source>
</evidence>
<keyword evidence="7" id="KW-1133">Transmembrane helix</keyword>
<dbReference type="GO" id="GO:0000155">
    <property type="term" value="F:phosphorelay sensor kinase activity"/>
    <property type="evidence" value="ECO:0007669"/>
    <property type="project" value="InterPro"/>
</dbReference>
<dbReference type="Gene3D" id="3.40.190.10">
    <property type="entry name" value="Periplasmic binding protein-like II"/>
    <property type="match status" value="2"/>
</dbReference>
<evidence type="ECO:0000256" key="7">
    <source>
        <dbReference type="SAM" id="Phobius"/>
    </source>
</evidence>
<evidence type="ECO:0000259" key="8">
    <source>
        <dbReference type="PROSITE" id="PS50109"/>
    </source>
</evidence>
<name>A0A7W6WB74_9PROT</name>
<keyword evidence="6" id="KW-0902">Two-component regulatory system</keyword>
<dbReference type="SUPFAM" id="SSF55785">
    <property type="entry name" value="PYP-like sensor domain (PAS domain)"/>
    <property type="match status" value="1"/>
</dbReference>
<dbReference type="PRINTS" id="PR00344">
    <property type="entry name" value="BCTRLSENSOR"/>
</dbReference>
<dbReference type="SUPFAM" id="SSF47384">
    <property type="entry name" value="Homodimeric domain of signal transducing histidine kinase"/>
    <property type="match status" value="1"/>
</dbReference>
<dbReference type="RefSeq" id="WP_184046416.1">
    <property type="nucleotide sequence ID" value="NZ_JACIGK010000023.1"/>
</dbReference>
<dbReference type="CDD" id="cd00130">
    <property type="entry name" value="PAS"/>
    <property type="match status" value="1"/>
</dbReference>
<comment type="catalytic activity">
    <reaction evidence="1">
        <text>ATP + protein L-histidine = ADP + protein N-phospho-L-histidine.</text>
        <dbReference type="EC" id="2.7.13.3"/>
    </reaction>
</comment>
<keyword evidence="10" id="KW-1185">Reference proteome</keyword>
<dbReference type="EMBL" id="JACIGK010000023">
    <property type="protein sequence ID" value="MBB4267227.1"/>
    <property type="molecule type" value="Genomic_DNA"/>
</dbReference>
<dbReference type="InterPro" id="IPR004358">
    <property type="entry name" value="Sig_transdc_His_kin-like_C"/>
</dbReference>
<evidence type="ECO:0000256" key="4">
    <source>
        <dbReference type="ARBA" id="ARBA00022679"/>
    </source>
</evidence>
<evidence type="ECO:0000313" key="10">
    <source>
        <dbReference type="Proteomes" id="UP000554286"/>
    </source>
</evidence>
<dbReference type="InterPro" id="IPR005467">
    <property type="entry name" value="His_kinase_dom"/>
</dbReference>
<dbReference type="Gene3D" id="3.30.565.10">
    <property type="entry name" value="Histidine kinase-like ATPase, C-terminal domain"/>
    <property type="match status" value="1"/>
</dbReference>
<dbReference type="PANTHER" id="PTHR43711:SF1">
    <property type="entry name" value="HISTIDINE KINASE 1"/>
    <property type="match status" value="1"/>
</dbReference>
<dbReference type="InterPro" id="IPR050736">
    <property type="entry name" value="Sensor_HK_Regulatory"/>
</dbReference>
<dbReference type="SMART" id="SM00387">
    <property type="entry name" value="HATPase_c"/>
    <property type="match status" value="1"/>
</dbReference>
<accession>A0A7W6WB74</accession>
<dbReference type="InterPro" id="IPR003594">
    <property type="entry name" value="HATPase_dom"/>
</dbReference>
<feature type="domain" description="Histidine kinase" evidence="8">
    <location>
        <begin position="454"/>
        <end position="674"/>
    </location>
</feature>